<comment type="caution">
    <text evidence="1">The sequence shown here is derived from an EMBL/GenBank/DDBJ whole genome shotgun (WGS) entry which is preliminary data.</text>
</comment>
<dbReference type="EMBL" id="JBJKFK010003671">
    <property type="protein sequence ID" value="KAL3309660.1"/>
    <property type="molecule type" value="Genomic_DNA"/>
</dbReference>
<evidence type="ECO:0000313" key="2">
    <source>
        <dbReference type="Proteomes" id="UP001626550"/>
    </source>
</evidence>
<accession>A0ABD2PQ90</accession>
<dbReference type="Proteomes" id="UP001626550">
    <property type="component" value="Unassembled WGS sequence"/>
</dbReference>
<dbReference type="AlphaFoldDB" id="A0ABD2PQ90"/>
<sequence length="374" mass="42822">MPEGIYSGYQFEQIPLFDIVDYHAAFRHPISVGDRVLVPDTRHGKLNRYIPATVVKGFHPRSALSTTLQKCLPEESYSEQLIVVFSSLPKCGVFGAKTLDGDASKVVQMPESVYRRVCIEAFVPKHERNEIQRTCFQRNFELVYPEVSFPGYPTMHEKKIGPIADLCVERLEFDRENADYWQKFYDQVDNGLIKAALQQERRLHDCQPVETKEISVQTRLERVNELDIDCVQLPPQDETCEKKRIAAAITRYKETEKADLELNLVQVQMQVQPFVPGTSSEMRSDFAEDRLKKGVDMTKLGLMNIREGELLTVYGVYTETRLLVQNSIGECKSNLFTNFHPHVDGLVRLSEVRNDDSDTLNTILLSTPIEQLIC</sequence>
<evidence type="ECO:0000313" key="1">
    <source>
        <dbReference type="EMBL" id="KAL3309660.1"/>
    </source>
</evidence>
<organism evidence="1 2">
    <name type="scientific">Cichlidogyrus casuarinus</name>
    <dbReference type="NCBI Taxonomy" id="1844966"/>
    <lineage>
        <taxon>Eukaryota</taxon>
        <taxon>Metazoa</taxon>
        <taxon>Spiralia</taxon>
        <taxon>Lophotrochozoa</taxon>
        <taxon>Platyhelminthes</taxon>
        <taxon>Monogenea</taxon>
        <taxon>Monopisthocotylea</taxon>
        <taxon>Dactylogyridea</taxon>
        <taxon>Ancyrocephalidae</taxon>
        <taxon>Cichlidogyrus</taxon>
    </lineage>
</organism>
<protein>
    <submittedName>
        <fullName evidence="1">Uncharacterized protein</fullName>
    </submittedName>
</protein>
<proteinExistence type="predicted"/>
<reference evidence="1 2" key="1">
    <citation type="submission" date="2024-11" db="EMBL/GenBank/DDBJ databases">
        <title>Adaptive evolution of stress response genes in parasites aligns with host niche diversity.</title>
        <authorList>
            <person name="Hahn C."/>
            <person name="Resl P."/>
        </authorList>
    </citation>
    <scope>NUCLEOTIDE SEQUENCE [LARGE SCALE GENOMIC DNA]</scope>
    <source>
        <strain evidence="1">EGGRZ-B1_66</strain>
        <tissue evidence="1">Body</tissue>
    </source>
</reference>
<gene>
    <name evidence="1" type="ORF">Ciccas_011792</name>
</gene>
<name>A0ABD2PQ90_9PLAT</name>
<keyword evidence="2" id="KW-1185">Reference proteome</keyword>